<evidence type="ECO:0000313" key="8">
    <source>
        <dbReference type="Proteomes" id="UP000829720"/>
    </source>
</evidence>
<comment type="subcellular location">
    <subcellularLocation>
        <location evidence="1">Membrane</location>
        <topology evidence="1">Multi-pass membrane protein</topology>
    </subcellularLocation>
</comment>
<proteinExistence type="predicted"/>
<dbReference type="AlphaFoldDB" id="A0A8T3DJU5"/>
<organism evidence="7 8">
    <name type="scientific">Albula goreensis</name>
    <dbReference type="NCBI Taxonomy" id="1534307"/>
    <lineage>
        <taxon>Eukaryota</taxon>
        <taxon>Metazoa</taxon>
        <taxon>Chordata</taxon>
        <taxon>Craniata</taxon>
        <taxon>Vertebrata</taxon>
        <taxon>Euteleostomi</taxon>
        <taxon>Actinopterygii</taxon>
        <taxon>Neopterygii</taxon>
        <taxon>Teleostei</taxon>
        <taxon>Albuliformes</taxon>
        <taxon>Albulidae</taxon>
        <taxon>Albula</taxon>
    </lineage>
</organism>
<sequence length="140" mass="16187">MFGWCAPSIFECRTATMARSDGCAYFKRTSLFWIATVSLSMGYYTCTVFWPEQLPYDKLGPLGSLSRYLVEHHHPLMYTGWWLAWLVHVGEALYSLKVCSDKGVDSLTARSLWFLQTFLFGITSLSLLLKYRPDPRPKRQ</sequence>
<dbReference type="OrthoDB" id="9984821at2759"/>
<protein>
    <recommendedName>
        <fullName evidence="5">Transmembrane protein 254</fullName>
    </recommendedName>
</protein>
<evidence type="ECO:0000256" key="2">
    <source>
        <dbReference type="ARBA" id="ARBA00022692"/>
    </source>
</evidence>
<dbReference type="Pfam" id="PF14934">
    <property type="entry name" value="TMEM254"/>
    <property type="match status" value="1"/>
</dbReference>
<name>A0A8T3DJU5_9TELE</name>
<keyword evidence="3 6" id="KW-1133">Transmembrane helix</keyword>
<keyword evidence="8" id="KW-1185">Reference proteome</keyword>
<gene>
    <name evidence="7" type="ORF">AGOR_G00117290</name>
</gene>
<keyword evidence="2 6" id="KW-0812">Transmembrane</keyword>
<feature type="transmembrane region" description="Helical" evidence="6">
    <location>
        <begin position="112"/>
        <end position="131"/>
    </location>
</feature>
<evidence type="ECO:0000256" key="4">
    <source>
        <dbReference type="ARBA" id="ARBA00023136"/>
    </source>
</evidence>
<dbReference type="GO" id="GO:0016020">
    <property type="term" value="C:membrane"/>
    <property type="evidence" value="ECO:0007669"/>
    <property type="project" value="UniProtKB-SubCell"/>
</dbReference>
<evidence type="ECO:0000256" key="5">
    <source>
        <dbReference type="ARBA" id="ARBA00034834"/>
    </source>
</evidence>
<dbReference type="PANTHER" id="PTHR34104:SF3">
    <property type="entry name" value="TRANSMEMBRANE PROTEIN 254"/>
    <property type="match status" value="1"/>
</dbReference>
<evidence type="ECO:0000313" key="7">
    <source>
        <dbReference type="EMBL" id="KAI1894585.1"/>
    </source>
</evidence>
<dbReference type="EMBL" id="JAERUA010000010">
    <property type="protein sequence ID" value="KAI1894585.1"/>
    <property type="molecule type" value="Genomic_DNA"/>
</dbReference>
<dbReference type="PANTHER" id="PTHR34104">
    <property type="entry name" value="TRANSMEMBRANE PROTEIN 254"/>
    <property type="match status" value="1"/>
</dbReference>
<evidence type="ECO:0000256" key="1">
    <source>
        <dbReference type="ARBA" id="ARBA00004141"/>
    </source>
</evidence>
<accession>A0A8T3DJU5</accession>
<evidence type="ECO:0000256" key="3">
    <source>
        <dbReference type="ARBA" id="ARBA00022989"/>
    </source>
</evidence>
<reference evidence="7" key="1">
    <citation type="submission" date="2021-01" db="EMBL/GenBank/DDBJ databases">
        <authorList>
            <person name="Zahm M."/>
            <person name="Roques C."/>
            <person name="Cabau C."/>
            <person name="Klopp C."/>
            <person name="Donnadieu C."/>
            <person name="Jouanno E."/>
            <person name="Lampietro C."/>
            <person name="Louis A."/>
            <person name="Herpin A."/>
            <person name="Echchiki A."/>
            <person name="Berthelot C."/>
            <person name="Parey E."/>
            <person name="Roest-Crollius H."/>
            <person name="Braasch I."/>
            <person name="Postlethwait J."/>
            <person name="Bobe J."/>
            <person name="Montfort J."/>
            <person name="Bouchez O."/>
            <person name="Begum T."/>
            <person name="Mejri S."/>
            <person name="Adams A."/>
            <person name="Chen W.-J."/>
            <person name="Guiguen Y."/>
        </authorList>
    </citation>
    <scope>NUCLEOTIDE SEQUENCE</scope>
    <source>
        <tissue evidence="7">Blood</tissue>
    </source>
</reference>
<keyword evidence="4 6" id="KW-0472">Membrane</keyword>
<dbReference type="InterPro" id="IPR028110">
    <property type="entry name" value="TMEM254"/>
</dbReference>
<evidence type="ECO:0000256" key="6">
    <source>
        <dbReference type="SAM" id="Phobius"/>
    </source>
</evidence>
<comment type="caution">
    <text evidence="7">The sequence shown here is derived from an EMBL/GenBank/DDBJ whole genome shotgun (WGS) entry which is preliminary data.</text>
</comment>
<feature type="transmembrane region" description="Helical" evidence="6">
    <location>
        <begin position="31"/>
        <end position="50"/>
    </location>
</feature>
<dbReference type="Proteomes" id="UP000829720">
    <property type="component" value="Unassembled WGS sequence"/>
</dbReference>